<dbReference type="InterPro" id="IPR020578">
    <property type="entry name" value="Aminotrans_V_PyrdxlP_BS"/>
</dbReference>
<evidence type="ECO:0000256" key="2">
    <source>
        <dbReference type="ARBA" id="ARBA00022898"/>
    </source>
</evidence>
<evidence type="ECO:0000313" key="6">
    <source>
        <dbReference type="EMBL" id="RFS86545.1"/>
    </source>
</evidence>
<dbReference type="PANTHER" id="PTHR43586:SF24">
    <property type="entry name" value="BLR4730 PROTEIN"/>
    <property type="match status" value="1"/>
</dbReference>
<dbReference type="InterPro" id="IPR015424">
    <property type="entry name" value="PyrdxlP-dep_Trfase"/>
</dbReference>
<keyword evidence="2" id="KW-0663">Pyridoxal phosphate</keyword>
<comment type="similarity">
    <text evidence="3">Belongs to the class-V pyridoxal-phosphate-dependent aminotransferase family.</text>
</comment>
<keyword evidence="6" id="KW-0032">Aminotransferase</keyword>
<dbReference type="Pfam" id="PF00266">
    <property type="entry name" value="Aminotran_5"/>
    <property type="match status" value="1"/>
</dbReference>
<organism evidence="6 7">
    <name type="scientific">Actinomadura spongiicola</name>
    <dbReference type="NCBI Taxonomy" id="2303421"/>
    <lineage>
        <taxon>Bacteria</taxon>
        <taxon>Bacillati</taxon>
        <taxon>Actinomycetota</taxon>
        <taxon>Actinomycetes</taxon>
        <taxon>Streptosporangiales</taxon>
        <taxon>Thermomonosporaceae</taxon>
        <taxon>Actinomadura</taxon>
    </lineage>
</organism>
<dbReference type="OrthoDB" id="9808002at2"/>
<dbReference type="InterPro" id="IPR015421">
    <property type="entry name" value="PyrdxlP-dep_Trfase_major"/>
</dbReference>
<dbReference type="InterPro" id="IPR015422">
    <property type="entry name" value="PyrdxlP-dep_Trfase_small"/>
</dbReference>
<evidence type="ECO:0000259" key="5">
    <source>
        <dbReference type="Pfam" id="PF00266"/>
    </source>
</evidence>
<dbReference type="Gene3D" id="3.90.1150.10">
    <property type="entry name" value="Aspartate Aminotransferase, domain 1"/>
    <property type="match status" value="1"/>
</dbReference>
<comment type="cofactor">
    <cofactor evidence="1 4">
        <name>pyridoxal 5'-phosphate</name>
        <dbReference type="ChEBI" id="CHEBI:597326"/>
    </cofactor>
</comment>
<evidence type="ECO:0000256" key="4">
    <source>
        <dbReference type="RuleBase" id="RU004504"/>
    </source>
</evidence>
<dbReference type="PROSITE" id="PS00595">
    <property type="entry name" value="AA_TRANSFER_CLASS_5"/>
    <property type="match status" value="1"/>
</dbReference>
<sequence>MEKISEGRRRVNIDEIRSDTPGCVKVAHLNNAGAALPPRPVIDAVTEHFTLESTIGGYEAAERNAAAVDHFYEAVARLIGARADEIAYVENATRAWDMAFYAVPFAEGDRILTTTSEYSSNAIAYRQVAAAKGVSVEVVQDEPDGTLSLDALEAELVKGNVRLVSLNHIPTHNGLVNPVAEVGRLCREHGVLYLLDACQSVGQIPVDVTDIGCDLLSATGRKFLRGPRGTGFLYVRRGIVRTLEPPFLDLHAATWKAPDGYDVRDDAIRFETWERYVAGQIGLGVAADYASDLGLRAIEARVTDLAQRLRAELAALPGTTVLDRGTRPSGIVTFTVDGHDPSAITQAARVRDVNINVTHPLDHGYDTHALPSAVRASVHYYNNDEDLDRLLSVLKQLGPHG</sequence>
<proteinExistence type="inferred from homology"/>
<dbReference type="AlphaFoldDB" id="A0A372GMH8"/>
<reference evidence="6 7" key="1">
    <citation type="submission" date="2018-08" db="EMBL/GenBank/DDBJ databases">
        <title>Actinomadura spongicola sp. nov., isolated from marine sponge Leucetta chagosensis.</title>
        <authorList>
            <person name="Li L."/>
            <person name="Lin H.W."/>
        </authorList>
    </citation>
    <scope>NUCLEOTIDE SEQUENCE [LARGE SCALE GENOMIC DNA]</scope>
    <source>
        <strain evidence="6 7">LHW52907</strain>
    </source>
</reference>
<dbReference type="EMBL" id="QVNQ01000002">
    <property type="protein sequence ID" value="RFS86545.1"/>
    <property type="molecule type" value="Genomic_DNA"/>
</dbReference>
<dbReference type="Gene3D" id="3.40.640.10">
    <property type="entry name" value="Type I PLP-dependent aspartate aminotransferase-like (Major domain)"/>
    <property type="match status" value="1"/>
</dbReference>
<evidence type="ECO:0000313" key="7">
    <source>
        <dbReference type="Proteomes" id="UP000262882"/>
    </source>
</evidence>
<comment type="caution">
    <text evidence="6">The sequence shown here is derived from an EMBL/GenBank/DDBJ whole genome shotgun (WGS) entry which is preliminary data.</text>
</comment>
<keyword evidence="6" id="KW-0808">Transferase</keyword>
<feature type="domain" description="Aminotransferase class V" evidence="5">
    <location>
        <begin position="29"/>
        <end position="390"/>
    </location>
</feature>
<dbReference type="SUPFAM" id="SSF53383">
    <property type="entry name" value="PLP-dependent transferases"/>
    <property type="match status" value="1"/>
</dbReference>
<accession>A0A372GMH8</accession>
<dbReference type="GO" id="GO:0008483">
    <property type="term" value="F:transaminase activity"/>
    <property type="evidence" value="ECO:0007669"/>
    <property type="project" value="UniProtKB-KW"/>
</dbReference>
<dbReference type="Proteomes" id="UP000262882">
    <property type="component" value="Unassembled WGS sequence"/>
</dbReference>
<protein>
    <submittedName>
        <fullName evidence="6">Aminotransferase class V-fold PLP-dependent enzyme</fullName>
    </submittedName>
</protein>
<keyword evidence="7" id="KW-1185">Reference proteome</keyword>
<evidence type="ECO:0000256" key="3">
    <source>
        <dbReference type="RuleBase" id="RU004075"/>
    </source>
</evidence>
<evidence type="ECO:0000256" key="1">
    <source>
        <dbReference type="ARBA" id="ARBA00001933"/>
    </source>
</evidence>
<name>A0A372GMH8_9ACTN</name>
<gene>
    <name evidence="6" type="ORF">D0T12_08230</name>
</gene>
<dbReference type="PANTHER" id="PTHR43586">
    <property type="entry name" value="CYSTEINE DESULFURASE"/>
    <property type="match status" value="1"/>
</dbReference>
<dbReference type="InterPro" id="IPR000192">
    <property type="entry name" value="Aminotrans_V_dom"/>
</dbReference>